<dbReference type="EMBL" id="PPUT01000004">
    <property type="protein sequence ID" value="RDC46180.1"/>
    <property type="molecule type" value="Genomic_DNA"/>
</dbReference>
<sequence length="435" mass="48431">MPRKTLVKNGYLPRLVDEQIERYLEVFGAVEVAGTKWCGKTWTALAHAQSVSYVDEELDMARADPKLMLIGDRPHVIDEWQLAPAIWNAVRHAIDDERGLRGAWLLTGSSTPISSDDQEGQSRHSGAGRIGSVRMYPFSLAESGESERSVSLRGLFAHRFQPAKVENDTRQLAELICRGGWPEALDLSAENGQLVAREYLRLVFEKSAPKHGKSGEVARRLCLSIARNLGQSPTYKTIISDMYGGEDNPSSLVTEQTLASYLEFLRSIYLVEEVPGWVPPKRSKKRLATKPKRYFADPSLAAALLLLSPDSLLADGQTFGLVFENLCIRDLKVYAQAMDPSMPAAVYYYRDDSGLEADAVIETLDGRWAAFEFKLSEEKVPDAVKSLRRLRKKVAENPRAQGRPPEFLCVITGIGSYAREVEEGIYVVPLRALAD</sequence>
<dbReference type="InterPro" id="IPR041682">
    <property type="entry name" value="AAA_14"/>
</dbReference>
<evidence type="ECO:0000313" key="4">
    <source>
        <dbReference type="Proteomes" id="UP000253805"/>
    </source>
</evidence>
<comment type="caution">
    <text evidence="3">The sequence shown here is derived from an EMBL/GenBank/DDBJ whole genome shotgun (WGS) entry which is preliminary data.</text>
</comment>
<feature type="domain" description="AAA" evidence="1">
    <location>
        <begin position="30"/>
        <end position="142"/>
    </location>
</feature>
<keyword evidence="3" id="KW-0067">ATP-binding</keyword>
<name>A0A369P269_9ACTN</name>
<dbReference type="Pfam" id="PF13173">
    <property type="entry name" value="AAA_14"/>
    <property type="match status" value="1"/>
</dbReference>
<gene>
    <name evidence="3" type="ORF">C1850_02435</name>
</gene>
<reference evidence="3 4" key="1">
    <citation type="journal article" date="2018" name="Elife">
        <title>Discovery and characterization of a prevalent human gut bacterial enzyme sufficient for the inactivation of a family of plant toxins.</title>
        <authorList>
            <person name="Koppel N."/>
            <person name="Bisanz J.E."/>
            <person name="Pandelia M.E."/>
            <person name="Turnbaugh P.J."/>
            <person name="Balskus E.P."/>
        </authorList>
    </citation>
    <scope>NUCLEOTIDE SEQUENCE [LARGE SCALE GENOMIC DNA]</scope>
    <source>
        <strain evidence="3 4">OB21 GAM 11</strain>
    </source>
</reference>
<dbReference type="GeneID" id="62678719"/>
<dbReference type="RefSeq" id="WP_022741614.1">
    <property type="nucleotide sequence ID" value="NZ_AP024470.1"/>
</dbReference>
<evidence type="ECO:0000259" key="1">
    <source>
        <dbReference type="Pfam" id="PF13173"/>
    </source>
</evidence>
<organism evidence="3 4">
    <name type="scientific">Adlercreutzia equolifaciens subsp. celatus</name>
    <dbReference type="NCBI Taxonomy" id="394340"/>
    <lineage>
        <taxon>Bacteria</taxon>
        <taxon>Bacillati</taxon>
        <taxon>Actinomycetota</taxon>
        <taxon>Coriobacteriia</taxon>
        <taxon>Eggerthellales</taxon>
        <taxon>Eggerthellaceae</taxon>
        <taxon>Adlercreutzia</taxon>
    </lineage>
</organism>
<keyword evidence="3" id="KW-0547">Nucleotide-binding</keyword>
<dbReference type="PANTHER" id="PTHR43566">
    <property type="entry name" value="CONSERVED PROTEIN"/>
    <property type="match status" value="1"/>
</dbReference>
<dbReference type="AlphaFoldDB" id="A0A369P269"/>
<proteinExistence type="predicted"/>
<dbReference type="InterPro" id="IPR025420">
    <property type="entry name" value="DUF4143"/>
</dbReference>
<accession>A0A369P269</accession>
<dbReference type="Proteomes" id="UP000253805">
    <property type="component" value="Unassembled WGS sequence"/>
</dbReference>
<feature type="domain" description="DUF4143" evidence="2">
    <location>
        <begin position="217"/>
        <end position="376"/>
    </location>
</feature>
<protein>
    <submittedName>
        <fullName evidence="3">ATP-binding protein</fullName>
    </submittedName>
</protein>
<evidence type="ECO:0000259" key="2">
    <source>
        <dbReference type="Pfam" id="PF13635"/>
    </source>
</evidence>
<dbReference type="Pfam" id="PF13635">
    <property type="entry name" value="DUF4143"/>
    <property type="match status" value="1"/>
</dbReference>
<dbReference type="GO" id="GO:0005524">
    <property type="term" value="F:ATP binding"/>
    <property type="evidence" value="ECO:0007669"/>
    <property type="project" value="UniProtKB-KW"/>
</dbReference>
<evidence type="ECO:0000313" key="3">
    <source>
        <dbReference type="EMBL" id="RDC46180.1"/>
    </source>
</evidence>
<dbReference type="PANTHER" id="PTHR43566:SF2">
    <property type="entry name" value="DUF4143 DOMAIN-CONTAINING PROTEIN"/>
    <property type="match status" value="1"/>
</dbReference>